<comment type="caution">
    <text evidence="2">The sequence shown here is derived from an EMBL/GenBank/DDBJ whole genome shotgun (WGS) entry which is preliminary data.</text>
</comment>
<keyword evidence="1" id="KW-0732">Signal</keyword>
<dbReference type="AlphaFoldDB" id="A0A498MFT5"/>
<dbReference type="EMBL" id="QBIY01012722">
    <property type="protein sequence ID" value="RXN18234.1"/>
    <property type="molecule type" value="Genomic_DNA"/>
</dbReference>
<name>A0A498MFT5_LABRO</name>
<dbReference type="Proteomes" id="UP000290572">
    <property type="component" value="Unassembled WGS sequence"/>
</dbReference>
<feature type="signal peptide" evidence="1">
    <location>
        <begin position="1"/>
        <end position="21"/>
    </location>
</feature>
<dbReference type="Pfam" id="PF15173">
    <property type="entry name" value="FAM180"/>
    <property type="match status" value="1"/>
</dbReference>
<reference evidence="2 3" key="1">
    <citation type="submission" date="2018-03" db="EMBL/GenBank/DDBJ databases">
        <title>Draft genome sequence of Rohu Carp (Labeo rohita).</title>
        <authorList>
            <person name="Das P."/>
            <person name="Kushwaha B."/>
            <person name="Joshi C.G."/>
            <person name="Kumar D."/>
            <person name="Nagpure N.S."/>
            <person name="Sahoo L."/>
            <person name="Das S.P."/>
            <person name="Bit A."/>
            <person name="Patnaik S."/>
            <person name="Meher P.K."/>
            <person name="Jayasankar P."/>
            <person name="Koringa P.G."/>
            <person name="Patel N.V."/>
            <person name="Hinsu A.T."/>
            <person name="Kumar R."/>
            <person name="Pandey M."/>
            <person name="Agarwal S."/>
            <person name="Srivastava S."/>
            <person name="Singh M."/>
            <person name="Iquebal M.A."/>
            <person name="Jaiswal S."/>
            <person name="Angadi U.B."/>
            <person name="Kumar N."/>
            <person name="Raza M."/>
            <person name="Shah T.M."/>
            <person name="Rai A."/>
            <person name="Jena J.K."/>
        </authorList>
    </citation>
    <scope>NUCLEOTIDE SEQUENCE [LARGE SCALE GENOMIC DNA]</scope>
    <source>
        <strain evidence="2">DASCIFA01</strain>
        <tissue evidence="2">Testis</tissue>
    </source>
</reference>
<organism evidence="2 3">
    <name type="scientific">Labeo rohita</name>
    <name type="common">Indian major carp</name>
    <name type="synonym">Cyprinus rohita</name>
    <dbReference type="NCBI Taxonomy" id="84645"/>
    <lineage>
        <taxon>Eukaryota</taxon>
        <taxon>Metazoa</taxon>
        <taxon>Chordata</taxon>
        <taxon>Craniata</taxon>
        <taxon>Vertebrata</taxon>
        <taxon>Euteleostomi</taxon>
        <taxon>Actinopterygii</taxon>
        <taxon>Neopterygii</taxon>
        <taxon>Teleostei</taxon>
        <taxon>Ostariophysi</taxon>
        <taxon>Cypriniformes</taxon>
        <taxon>Cyprinidae</taxon>
        <taxon>Labeoninae</taxon>
        <taxon>Labeonini</taxon>
        <taxon>Labeo</taxon>
    </lineage>
</organism>
<keyword evidence="3" id="KW-1185">Reference proteome</keyword>
<gene>
    <name evidence="2" type="ORF">ROHU_026378</name>
</gene>
<dbReference type="InterPro" id="IPR029170">
    <property type="entry name" value="FAM180"/>
</dbReference>
<evidence type="ECO:0007829" key="4">
    <source>
        <dbReference type="PeptideAtlas" id="A0A498MFT5"/>
    </source>
</evidence>
<evidence type="ECO:0000256" key="1">
    <source>
        <dbReference type="SAM" id="SignalP"/>
    </source>
</evidence>
<protein>
    <submittedName>
        <fullName evidence="2">Protein FAM180A-like</fullName>
    </submittedName>
</protein>
<dbReference type="PANTHER" id="PTHR34034:SF2">
    <property type="entry name" value="PROTEIN FAM180A"/>
    <property type="match status" value="1"/>
</dbReference>
<dbReference type="PANTHER" id="PTHR34034">
    <property type="entry name" value="PROTEIN FAM180A-RELATED"/>
    <property type="match status" value="1"/>
</dbReference>
<accession>A0A498MFT5</accession>
<feature type="chain" id="PRO_5019805101" evidence="1">
    <location>
        <begin position="22"/>
        <end position="160"/>
    </location>
</feature>
<sequence>MLLTRIKVVCVVLCLTGFREPWNTSDVSAVLHGGMAHQGFIKSVNDADLMFEFLWRGLEIDADNNVVMLDQEMASMRQGRVFLSLINDSIPKTVPAMEKLLAMLEEQDNSFAQARFETLLLGTIYSAYQARNQRLESEQQAWIDILGRFANVTFVQLRRY</sequence>
<evidence type="ECO:0000313" key="3">
    <source>
        <dbReference type="Proteomes" id="UP000290572"/>
    </source>
</evidence>
<proteinExistence type="evidence at protein level"/>
<keyword evidence="4" id="KW-1267">Proteomics identification</keyword>
<evidence type="ECO:0000313" key="2">
    <source>
        <dbReference type="EMBL" id="RXN18234.1"/>
    </source>
</evidence>